<dbReference type="Proteomes" id="UP000288805">
    <property type="component" value="Unassembled WGS sequence"/>
</dbReference>
<dbReference type="EMBL" id="QGNW01001568">
    <property type="protein sequence ID" value="RVW36643.1"/>
    <property type="molecule type" value="Genomic_DNA"/>
</dbReference>
<sequence length="202" mass="22644">MYDLDDEGLVRGRLGLHQLYPECDHRLALVHYLISSRHHPLLDQEVYGLEGEGLIRGVVHHLISSRYHPLFDQEVYRLGEEGLIRGVFHHLISSRYHPLLDQEETPITPMEVPSTPPVVPLVASSPPSIEATLVHEELVHIENDDQQGQKTNRGRGHGLGRGRRRGPGAHGGLNVSPIEPIVEHAHHGCPLRKRKTHSCGTH</sequence>
<protein>
    <submittedName>
        <fullName evidence="2">Uncharacterized protein</fullName>
    </submittedName>
</protein>
<accession>A0A438DMG7</accession>
<comment type="caution">
    <text evidence="2">The sequence shown here is derived from an EMBL/GenBank/DDBJ whole genome shotgun (WGS) entry which is preliminary data.</text>
</comment>
<evidence type="ECO:0000313" key="2">
    <source>
        <dbReference type="EMBL" id="RVW36643.1"/>
    </source>
</evidence>
<name>A0A438DMG7_VITVI</name>
<proteinExistence type="predicted"/>
<organism evidence="2 3">
    <name type="scientific">Vitis vinifera</name>
    <name type="common">Grape</name>
    <dbReference type="NCBI Taxonomy" id="29760"/>
    <lineage>
        <taxon>Eukaryota</taxon>
        <taxon>Viridiplantae</taxon>
        <taxon>Streptophyta</taxon>
        <taxon>Embryophyta</taxon>
        <taxon>Tracheophyta</taxon>
        <taxon>Spermatophyta</taxon>
        <taxon>Magnoliopsida</taxon>
        <taxon>eudicotyledons</taxon>
        <taxon>Gunneridae</taxon>
        <taxon>Pentapetalae</taxon>
        <taxon>rosids</taxon>
        <taxon>Vitales</taxon>
        <taxon>Vitaceae</taxon>
        <taxon>Viteae</taxon>
        <taxon>Vitis</taxon>
    </lineage>
</organism>
<gene>
    <name evidence="2" type="ORF">CK203_072782</name>
</gene>
<evidence type="ECO:0000256" key="1">
    <source>
        <dbReference type="SAM" id="MobiDB-lite"/>
    </source>
</evidence>
<dbReference type="AlphaFoldDB" id="A0A438DMG7"/>
<reference evidence="2 3" key="1">
    <citation type="journal article" date="2018" name="PLoS Genet.">
        <title>Population sequencing reveals clonal diversity and ancestral inbreeding in the grapevine cultivar Chardonnay.</title>
        <authorList>
            <person name="Roach M.J."/>
            <person name="Johnson D.L."/>
            <person name="Bohlmann J."/>
            <person name="van Vuuren H.J."/>
            <person name="Jones S.J."/>
            <person name="Pretorius I.S."/>
            <person name="Schmidt S.A."/>
            <person name="Borneman A.R."/>
        </authorList>
    </citation>
    <scope>NUCLEOTIDE SEQUENCE [LARGE SCALE GENOMIC DNA]</scope>
    <source>
        <strain evidence="3">cv. Chardonnay</strain>
        <tissue evidence="2">Leaf</tissue>
    </source>
</reference>
<feature type="compositionally biased region" description="Basic residues" evidence="1">
    <location>
        <begin position="152"/>
        <end position="167"/>
    </location>
</feature>
<evidence type="ECO:0000313" key="3">
    <source>
        <dbReference type="Proteomes" id="UP000288805"/>
    </source>
</evidence>
<feature type="region of interest" description="Disordered" evidence="1">
    <location>
        <begin position="141"/>
        <end position="176"/>
    </location>
</feature>